<keyword evidence="5 7" id="KW-1133">Transmembrane helix</keyword>
<comment type="similarity">
    <text evidence="7">Belongs to the binding-protein-dependent transport system permease family.</text>
</comment>
<organism evidence="9 10">
    <name type="scientific">Paenibacillus odorifer</name>
    <dbReference type="NCBI Taxonomy" id="189426"/>
    <lineage>
        <taxon>Bacteria</taxon>
        <taxon>Bacillati</taxon>
        <taxon>Bacillota</taxon>
        <taxon>Bacilli</taxon>
        <taxon>Bacillales</taxon>
        <taxon>Paenibacillaceae</taxon>
        <taxon>Paenibacillus</taxon>
    </lineage>
</organism>
<gene>
    <name evidence="9" type="ORF">BSK52_16455</name>
</gene>
<dbReference type="RefSeq" id="WP_076119916.1">
    <property type="nucleotide sequence ID" value="NZ_MPTC01000014.1"/>
</dbReference>
<keyword evidence="2 7" id="KW-0813">Transport</keyword>
<evidence type="ECO:0000256" key="7">
    <source>
        <dbReference type="RuleBase" id="RU363032"/>
    </source>
</evidence>
<dbReference type="InterPro" id="IPR050809">
    <property type="entry name" value="UgpAE/MalFG_permease"/>
</dbReference>
<dbReference type="GO" id="GO:0005886">
    <property type="term" value="C:plasma membrane"/>
    <property type="evidence" value="ECO:0007669"/>
    <property type="project" value="UniProtKB-SubCell"/>
</dbReference>
<dbReference type="AlphaFoldDB" id="A0A1R0XVR0"/>
<evidence type="ECO:0000313" key="9">
    <source>
        <dbReference type="EMBL" id="OMD39215.1"/>
    </source>
</evidence>
<evidence type="ECO:0000256" key="5">
    <source>
        <dbReference type="ARBA" id="ARBA00022989"/>
    </source>
</evidence>
<sequence length="293" mass="32456">MKSTVMKKTMYFFALPALIFYLTFWIFPITKLFQYSITDFNGYAQTFNYIGFDNYKDLFSGGTLGNSIKNTLIYTVVSVVGGNLIGLGLALLLNMKIRGKGFYRSISYIPTLFSAIVVGFIWSYVYMPDSGMIATFLTKLGIANDNLNFLGSYSTALYSIIFVEIWKNVGTTMIIFLAGLQTVPSELLEAGRIDGCSAWKLLRFVKLPLLATSITINTTLSLINGLKAFDFPFIMTNGGPGTSTNTLIYSIYKMAFTEQMFGKASALGIISFMLIIAITAVSVLMMNRKEVST</sequence>
<name>A0A1R0XVR0_9BACL</name>
<evidence type="ECO:0000256" key="4">
    <source>
        <dbReference type="ARBA" id="ARBA00022692"/>
    </source>
</evidence>
<dbReference type="InterPro" id="IPR035906">
    <property type="entry name" value="MetI-like_sf"/>
</dbReference>
<evidence type="ECO:0000256" key="3">
    <source>
        <dbReference type="ARBA" id="ARBA00022475"/>
    </source>
</evidence>
<evidence type="ECO:0000259" key="8">
    <source>
        <dbReference type="PROSITE" id="PS50928"/>
    </source>
</evidence>
<reference evidence="9 10" key="1">
    <citation type="submission" date="2016-10" db="EMBL/GenBank/DDBJ databases">
        <title>Paenibacillus species isolates.</title>
        <authorList>
            <person name="Beno S.M."/>
        </authorList>
    </citation>
    <scope>NUCLEOTIDE SEQUENCE [LARGE SCALE GENOMIC DNA]</scope>
    <source>
        <strain evidence="9 10">FSL H7-0710</strain>
    </source>
</reference>
<evidence type="ECO:0000256" key="1">
    <source>
        <dbReference type="ARBA" id="ARBA00004651"/>
    </source>
</evidence>
<dbReference type="CDD" id="cd06261">
    <property type="entry name" value="TM_PBP2"/>
    <property type="match status" value="1"/>
</dbReference>
<evidence type="ECO:0000256" key="2">
    <source>
        <dbReference type="ARBA" id="ARBA00022448"/>
    </source>
</evidence>
<keyword evidence="4 7" id="KW-0812">Transmembrane</keyword>
<feature type="transmembrane region" description="Helical" evidence="7">
    <location>
        <begin position="12"/>
        <end position="30"/>
    </location>
</feature>
<dbReference type="OrthoDB" id="5174895at2"/>
<dbReference type="PROSITE" id="PS50928">
    <property type="entry name" value="ABC_TM1"/>
    <property type="match status" value="1"/>
</dbReference>
<dbReference type="Gene3D" id="1.10.3720.10">
    <property type="entry name" value="MetI-like"/>
    <property type="match status" value="1"/>
</dbReference>
<accession>A0A1R0XVR0</accession>
<feature type="transmembrane region" description="Helical" evidence="7">
    <location>
        <begin position="207"/>
        <end position="226"/>
    </location>
</feature>
<comment type="caution">
    <text evidence="9">The sequence shown here is derived from an EMBL/GenBank/DDBJ whole genome shotgun (WGS) entry which is preliminary data.</text>
</comment>
<evidence type="ECO:0000256" key="6">
    <source>
        <dbReference type="ARBA" id="ARBA00023136"/>
    </source>
</evidence>
<dbReference type="GO" id="GO:0055085">
    <property type="term" value="P:transmembrane transport"/>
    <property type="evidence" value="ECO:0007669"/>
    <property type="project" value="InterPro"/>
</dbReference>
<comment type="subcellular location">
    <subcellularLocation>
        <location evidence="1 7">Cell membrane</location>
        <topology evidence="1 7">Multi-pass membrane protein</topology>
    </subcellularLocation>
</comment>
<feature type="domain" description="ABC transmembrane type-1" evidence="8">
    <location>
        <begin position="68"/>
        <end position="282"/>
    </location>
</feature>
<dbReference type="PANTHER" id="PTHR43227">
    <property type="entry name" value="BLL4140 PROTEIN"/>
    <property type="match status" value="1"/>
</dbReference>
<feature type="transmembrane region" description="Helical" evidence="7">
    <location>
        <begin position="72"/>
        <end position="93"/>
    </location>
</feature>
<protein>
    <submittedName>
        <fullName evidence="9">Sugar ABC transporter permease</fullName>
    </submittedName>
</protein>
<proteinExistence type="inferred from homology"/>
<feature type="transmembrane region" description="Helical" evidence="7">
    <location>
        <begin position="105"/>
        <end position="127"/>
    </location>
</feature>
<dbReference type="EMBL" id="MPTC01000014">
    <property type="protein sequence ID" value="OMD39215.1"/>
    <property type="molecule type" value="Genomic_DNA"/>
</dbReference>
<dbReference type="Pfam" id="PF00528">
    <property type="entry name" value="BPD_transp_1"/>
    <property type="match status" value="1"/>
</dbReference>
<dbReference type="SUPFAM" id="SSF161098">
    <property type="entry name" value="MetI-like"/>
    <property type="match status" value="1"/>
</dbReference>
<keyword evidence="6 7" id="KW-0472">Membrane</keyword>
<dbReference type="Proteomes" id="UP000187439">
    <property type="component" value="Unassembled WGS sequence"/>
</dbReference>
<keyword evidence="3" id="KW-1003">Cell membrane</keyword>
<evidence type="ECO:0000313" key="10">
    <source>
        <dbReference type="Proteomes" id="UP000187439"/>
    </source>
</evidence>
<dbReference type="PANTHER" id="PTHR43227:SF11">
    <property type="entry name" value="BLL4140 PROTEIN"/>
    <property type="match status" value="1"/>
</dbReference>
<dbReference type="InterPro" id="IPR000515">
    <property type="entry name" value="MetI-like"/>
</dbReference>
<feature type="transmembrane region" description="Helical" evidence="7">
    <location>
        <begin position="264"/>
        <end position="286"/>
    </location>
</feature>